<dbReference type="Proteomes" id="UP000025229">
    <property type="component" value="Chromosome"/>
</dbReference>
<reference evidence="2" key="2">
    <citation type="submission" date="2023-11" db="EMBL/GenBank/DDBJ databases">
        <title>MicrobeMod: A computational toolkit for identifying prokaryotic methylation and restriction-modification with nanopore sequencing.</title>
        <authorList>
            <person name="Crits-Christoph A."/>
            <person name="Kang S.C."/>
            <person name="Lee H."/>
            <person name="Ostrov N."/>
        </authorList>
    </citation>
    <scope>NUCLEOTIDE SEQUENCE</scope>
    <source>
        <strain evidence="2">ATCC 51242</strain>
    </source>
</reference>
<proteinExistence type="predicted"/>
<dbReference type="Proteomes" id="UP001281130">
    <property type="component" value="Unassembled WGS sequence"/>
</dbReference>
<keyword evidence="3" id="KW-1185">Reference proteome</keyword>
<dbReference type="EMBL" id="JAWXXX010000001">
    <property type="protein sequence ID" value="MDX5894896.1"/>
    <property type="molecule type" value="Genomic_DNA"/>
</dbReference>
<reference evidence="1 3" key="1">
    <citation type="submission" date="2014-03" db="EMBL/GenBank/DDBJ databases">
        <title>Complete genome sequence of the Radio-Resistant Rubrobacter radiotolerans RSPS-4.</title>
        <authorList>
            <person name="Egas C.C."/>
            <person name="Barroso C.C."/>
            <person name="Froufe H.J.C."/>
            <person name="Pacheco J.J."/>
            <person name="Albuquerque L.L."/>
            <person name="da Costa M.M.S."/>
        </authorList>
    </citation>
    <scope>NUCLEOTIDE SEQUENCE [LARGE SCALE GENOMIC DNA]</scope>
    <source>
        <strain evidence="1 3">RSPS-4</strain>
    </source>
</reference>
<dbReference type="OrthoDB" id="9865914at2"/>
<accession>A0A023X583</accession>
<dbReference type="AlphaFoldDB" id="A0A023X583"/>
<dbReference type="RefSeq" id="WP_038682705.1">
    <property type="nucleotide sequence ID" value="NZ_CP007514.1"/>
</dbReference>
<protein>
    <submittedName>
        <fullName evidence="1">Uncharacterized protein</fullName>
    </submittedName>
</protein>
<dbReference type="KEGG" id="rrd:RradSPS_2210"/>
<evidence type="ECO:0000313" key="2">
    <source>
        <dbReference type="EMBL" id="MDX5894896.1"/>
    </source>
</evidence>
<dbReference type="STRING" id="42256.RradSPS_2210"/>
<dbReference type="EMBL" id="CP007514">
    <property type="protein sequence ID" value="AHY47493.1"/>
    <property type="molecule type" value="Genomic_DNA"/>
</dbReference>
<evidence type="ECO:0000313" key="1">
    <source>
        <dbReference type="EMBL" id="AHY47493.1"/>
    </source>
</evidence>
<gene>
    <name evidence="1" type="ORF">RradSPS_2210</name>
    <name evidence="2" type="ORF">SIL72_12785</name>
</gene>
<dbReference type="HOGENOM" id="CLU_2318393_0_0_11"/>
<name>A0A023X583_RUBRA</name>
<evidence type="ECO:0000313" key="3">
    <source>
        <dbReference type="Proteomes" id="UP000025229"/>
    </source>
</evidence>
<sequence>MSEAARNGEERRKKERLVKASRMYAMCQKAKVKDPGFLVTLALAAFEDMPLVEATGFVRANRPNLEDMAWAFRNSGSAEEFEAKLQQRIRDMKRRSGGR</sequence>
<organism evidence="1 3">
    <name type="scientific">Rubrobacter radiotolerans</name>
    <name type="common">Arthrobacter radiotolerans</name>
    <dbReference type="NCBI Taxonomy" id="42256"/>
    <lineage>
        <taxon>Bacteria</taxon>
        <taxon>Bacillati</taxon>
        <taxon>Actinomycetota</taxon>
        <taxon>Rubrobacteria</taxon>
        <taxon>Rubrobacterales</taxon>
        <taxon>Rubrobacteraceae</taxon>
        <taxon>Rubrobacter</taxon>
    </lineage>
</organism>